<reference evidence="1 2" key="1">
    <citation type="submission" date="2019-11" db="EMBL/GenBank/DDBJ databases">
        <title>Genome sequences of 17 halophilic strains isolated from different environments.</title>
        <authorList>
            <person name="Furrow R.E."/>
        </authorList>
    </citation>
    <scope>NUCLEOTIDE SEQUENCE [LARGE SCALE GENOMIC DNA]</scope>
    <source>
        <strain evidence="1 2">22511_23_Filter</strain>
    </source>
</reference>
<dbReference type="Pfam" id="PF08905">
    <property type="entry name" value="DUF1850"/>
    <property type="match status" value="1"/>
</dbReference>
<gene>
    <name evidence="1" type="ORF">GLW04_13345</name>
</gene>
<accession>A0A845DX42</accession>
<dbReference type="Proteomes" id="UP000460949">
    <property type="component" value="Unassembled WGS sequence"/>
</dbReference>
<evidence type="ECO:0000313" key="1">
    <source>
        <dbReference type="EMBL" id="MYL20882.1"/>
    </source>
</evidence>
<dbReference type="AlphaFoldDB" id="A0A845DX42"/>
<comment type="caution">
    <text evidence="1">The sequence shown here is derived from an EMBL/GenBank/DDBJ whole genome shotgun (WGS) entry which is preliminary data.</text>
</comment>
<name>A0A845DX42_9BACI</name>
<dbReference type="RefSeq" id="WP_160838079.1">
    <property type="nucleotide sequence ID" value="NZ_WMET01000003.1"/>
</dbReference>
<evidence type="ECO:0000313" key="2">
    <source>
        <dbReference type="Proteomes" id="UP000460949"/>
    </source>
</evidence>
<dbReference type="InterPro" id="IPR015001">
    <property type="entry name" value="DUF1850"/>
</dbReference>
<sequence length="164" mass="19175">MKIYYVFLIGVCTIFLFSVFYTVEAFTLSKEEKIDVVHLTNPEQEFRIRWEHSVEKEDWEERFIVQDGGITLTGTRFKTFGAGVPHNTGEDTYVRDGWVYMDGIHQPIGSSLAFRTGETTEHRLSYGKDITYQLDEKTAYQVSVNRMPAWKFIVLKWQGWKGEL</sequence>
<organism evidence="1 2">
    <name type="scientific">Halobacillus litoralis</name>
    <dbReference type="NCBI Taxonomy" id="45668"/>
    <lineage>
        <taxon>Bacteria</taxon>
        <taxon>Bacillati</taxon>
        <taxon>Bacillota</taxon>
        <taxon>Bacilli</taxon>
        <taxon>Bacillales</taxon>
        <taxon>Bacillaceae</taxon>
        <taxon>Halobacillus</taxon>
    </lineage>
</organism>
<proteinExistence type="predicted"/>
<dbReference type="OrthoDB" id="4411648at2"/>
<protein>
    <submittedName>
        <fullName evidence="1">DUF1850 domain-containing protein</fullName>
    </submittedName>
</protein>
<dbReference type="EMBL" id="WMET01000003">
    <property type="protein sequence ID" value="MYL20882.1"/>
    <property type="molecule type" value="Genomic_DNA"/>
</dbReference>